<name>A0A8H7YK14_AJECA</name>
<evidence type="ECO:0000313" key="2">
    <source>
        <dbReference type="EMBL" id="KAG5290984.1"/>
    </source>
</evidence>
<evidence type="ECO:0000313" key="3">
    <source>
        <dbReference type="Proteomes" id="UP000670092"/>
    </source>
</evidence>
<keyword evidence="2" id="KW-0808">Transferase</keyword>
<gene>
    <name evidence="2" type="ORF">I7I52_08170</name>
</gene>
<proteinExistence type="predicted"/>
<protein>
    <submittedName>
        <fullName evidence="2">Glycerate kinase</fullName>
    </submittedName>
</protein>
<keyword evidence="2" id="KW-0418">Kinase</keyword>
<dbReference type="EMBL" id="JAEVHI010000005">
    <property type="protein sequence ID" value="KAG5290984.1"/>
    <property type="molecule type" value="Genomic_DNA"/>
</dbReference>
<organism evidence="2 3">
    <name type="scientific">Ajellomyces capsulatus</name>
    <name type="common">Darling's disease fungus</name>
    <name type="synonym">Histoplasma capsulatum</name>
    <dbReference type="NCBI Taxonomy" id="5037"/>
    <lineage>
        <taxon>Eukaryota</taxon>
        <taxon>Fungi</taxon>
        <taxon>Dikarya</taxon>
        <taxon>Ascomycota</taxon>
        <taxon>Pezizomycotina</taxon>
        <taxon>Eurotiomycetes</taxon>
        <taxon>Eurotiomycetidae</taxon>
        <taxon>Onygenales</taxon>
        <taxon>Ajellomycetaceae</taxon>
        <taxon>Histoplasma</taxon>
    </lineage>
</organism>
<dbReference type="Proteomes" id="UP000670092">
    <property type="component" value="Unassembled WGS sequence"/>
</dbReference>
<dbReference type="AlphaFoldDB" id="A0A8H7YK14"/>
<evidence type="ECO:0000256" key="1">
    <source>
        <dbReference type="SAM" id="MobiDB-lite"/>
    </source>
</evidence>
<dbReference type="GO" id="GO:0016301">
    <property type="term" value="F:kinase activity"/>
    <property type="evidence" value="ECO:0007669"/>
    <property type="project" value="UniProtKB-KW"/>
</dbReference>
<sequence length="66" mass="7271">MGSSASSQTQSYGKSRYSTEGRDSPMHWLPRLVENFGSWKSLAQFGFLSSPTMGSLEAAARKKQLL</sequence>
<dbReference type="VEuPathDB" id="FungiDB:I7I52_08170"/>
<reference evidence="2 3" key="1">
    <citation type="submission" date="2021-01" db="EMBL/GenBank/DDBJ databases">
        <title>Chromosome-level genome assembly of a human fungal pathogen reveals clustering of transcriptionally co-regulated genes.</title>
        <authorList>
            <person name="Voorhies M."/>
            <person name="Cohen S."/>
            <person name="Shea T.P."/>
            <person name="Petrus S."/>
            <person name="Munoz J.F."/>
            <person name="Poplawski S."/>
            <person name="Goldman W.E."/>
            <person name="Michael T."/>
            <person name="Cuomo C.A."/>
            <person name="Sil A."/>
            <person name="Beyhan S."/>
        </authorList>
    </citation>
    <scope>NUCLEOTIDE SEQUENCE [LARGE SCALE GENOMIC DNA]</scope>
    <source>
        <strain evidence="2 3">G184AR</strain>
    </source>
</reference>
<feature type="compositionally biased region" description="Polar residues" evidence="1">
    <location>
        <begin position="1"/>
        <end position="16"/>
    </location>
</feature>
<feature type="region of interest" description="Disordered" evidence="1">
    <location>
        <begin position="1"/>
        <end position="25"/>
    </location>
</feature>
<accession>A0A8H7YK14</accession>
<comment type="caution">
    <text evidence="2">The sequence shown here is derived from an EMBL/GenBank/DDBJ whole genome shotgun (WGS) entry which is preliminary data.</text>
</comment>